<evidence type="ECO:0000256" key="1">
    <source>
        <dbReference type="SAM" id="MobiDB-lite"/>
    </source>
</evidence>
<dbReference type="PROSITE" id="PS50003">
    <property type="entry name" value="PH_DOMAIN"/>
    <property type="match status" value="1"/>
</dbReference>
<dbReference type="GO" id="GO:0005634">
    <property type="term" value="C:nucleus"/>
    <property type="evidence" value="ECO:0007669"/>
    <property type="project" value="TreeGrafter"/>
</dbReference>
<feature type="compositionally biased region" description="Basic and acidic residues" evidence="1">
    <location>
        <begin position="374"/>
        <end position="386"/>
    </location>
</feature>
<dbReference type="KEGG" id="cvn:111135156"/>
<feature type="region of interest" description="Disordered" evidence="1">
    <location>
        <begin position="1"/>
        <end position="21"/>
    </location>
</feature>
<dbReference type="FunFam" id="2.30.29.30:FF:000286">
    <property type="entry name" value="PH-protein kinase domain containing protein"/>
    <property type="match status" value="1"/>
</dbReference>
<name>A0A8B8EJ21_CRAVI</name>
<evidence type="ECO:0000313" key="3">
    <source>
        <dbReference type="Proteomes" id="UP000694844"/>
    </source>
</evidence>
<evidence type="ECO:0000313" key="4">
    <source>
        <dbReference type="RefSeq" id="XP_022340652.1"/>
    </source>
</evidence>
<dbReference type="Gene3D" id="2.30.29.30">
    <property type="entry name" value="Pleckstrin-homology domain (PH domain)/Phosphotyrosine-binding domain (PTB)"/>
    <property type="match status" value="1"/>
</dbReference>
<dbReference type="OrthoDB" id="8434295at2759"/>
<dbReference type="PANTHER" id="PTHR14383">
    <property type="entry name" value="SWAP-70 RECOMBINASE"/>
    <property type="match status" value="1"/>
</dbReference>
<dbReference type="InterPro" id="IPR057836">
    <property type="entry name" value="EF-hand_SWAP70_N"/>
</dbReference>
<feature type="region of interest" description="Disordered" evidence="1">
    <location>
        <begin position="603"/>
        <end position="742"/>
    </location>
</feature>
<feature type="compositionally biased region" description="Basic and acidic residues" evidence="1">
    <location>
        <begin position="678"/>
        <end position="710"/>
    </location>
</feature>
<dbReference type="InterPro" id="IPR001849">
    <property type="entry name" value="PH_domain"/>
</dbReference>
<dbReference type="GO" id="GO:0005737">
    <property type="term" value="C:cytoplasm"/>
    <property type="evidence" value="ECO:0007669"/>
    <property type="project" value="TreeGrafter"/>
</dbReference>
<dbReference type="AlphaFoldDB" id="A0A8B8EJ21"/>
<keyword evidence="3" id="KW-1185">Reference proteome</keyword>
<sequence length="742" mass="86304">MFNFAQRSVSEKVMKNRKSNKPTSLCGDMADKCPLRTATEVNKLLWYPFNTLVDSHDGTAHISTLKVLISSLGRVMGFQKSEELLNIDGKTNIDFPLFCDIIDNEFLKIKNSASPSDSSEDPYELYRLCWNIYHDHHFTKSEFNLYKTSEQNLFKIWMIFILLSEDNENNVPDGAPKIDREEIGILFRSFVSISGLTALEDKIQEIETGPESLKFIDFKDLFIGLFGSQLSETDLEYYLSKIFELYIDDIFQKGMLCKRGYQVKHWKDRWFVLRKNTLKYYTNTQEKEMKGCINIVKDCRIEVVSDGTKSGTKSNRFIIHTNSKPYECSAADTRTRTEWVTALNLAISKCEDPNFHYHKNQSKQRQAKRREKRKREEEEAKRKLEDEETLRRLQEEYSERHKQDELRLREQMEALEAEKLAREDLESRLLKEAALREVEKRRLREVEEAKKELQRLLEEERQAKRDEEIVRQLQASLLEEESQKREELERLRKEQEALLQQERQEREGLEGQREEQERLLAEAQSRLEQLEVERQAANAELQEASSKLEKAEKDRIIAEAKMKLWKNPTIGLARPVLYKHTPLTTHRGEGAFCEIDFHKKDLRKNQLTGNKEEMTTAENGGNKKSEDNDVDDDKSEEKLPVVSAEHGGNKKSEDNDVDDDKNEEGTKTEAADVDNPIQDDRVEGDTTEDRGKSGEEDLGKSGEEDRGKSGEEEESKNPAITLENHTKHSADDTLERELLIIE</sequence>
<dbReference type="Proteomes" id="UP000694844">
    <property type="component" value="Chromosome 5"/>
</dbReference>
<reference evidence="4" key="1">
    <citation type="submission" date="2025-08" db="UniProtKB">
        <authorList>
            <consortium name="RefSeq"/>
        </authorList>
    </citation>
    <scope>IDENTIFICATION</scope>
    <source>
        <tissue evidence="4">Whole sample</tissue>
    </source>
</reference>
<dbReference type="Pfam" id="PF00169">
    <property type="entry name" value="PH"/>
    <property type="match status" value="1"/>
</dbReference>
<feature type="domain" description="PH" evidence="2">
    <location>
        <begin position="249"/>
        <end position="348"/>
    </location>
</feature>
<dbReference type="SUPFAM" id="SSF50729">
    <property type="entry name" value="PH domain-like"/>
    <property type="match status" value="1"/>
</dbReference>
<evidence type="ECO:0000259" key="2">
    <source>
        <dbReference type="PROSITE" id="PS50003"/>
    </source>
</evidence>
<gene>
    <name evidence="4" type="primary">LOC111135156</name>
</gene>
<organism evidence="3 4">
    <name type="scientific">Crassostrea virginica</name>
    <name type="common">Eastern oyster</name>
    <dbReference type="NCBI Taxonomy" id="6565"/>
    <lineage>
        <taxon>Eukaryota</taxon>
        <taxon>Metazoa</taxon>
        <taxon>Spiralia</taxon>
        <taxon>Lophotrochozoa</taxon>
        <taxon>Mollusca</taxon>
        <taxon>Bivalvia</taxon>
        <taxon>Autobranchia</taxon>
        <taxon>Pteriomorphia</taxon>
        <taxon>Ostreida</taxon>
        <taxon>Ostreoidea</taxon>
        <taxon>Ostreidae</taxon>
        <taxon>Crassostrea</taxon>
    </lineage>
</organism>
<feature type="compositionally biased region" description="Basic and acidic residues" evidence="1">
    <location>
        <begin position="724"/>
        <end position="742"/>
    </location>
</feature>
<dbReference type="SMART" id="SM00233">
    <property type="entry name" value="PH"/>
    <property type="match status" value="1"/>
</dbReference>
<dbReference type="InterPro" id="IPR011993">
    <property type="entry name" value="PH-like_dom_sf"/>
</dbReference>
<feature type="compositionally biased region" description="Basic residues" evidence="1">
    <location>
        <begin position="356"/>
        <end position="373"/>
    </location>
</feature>
<dbReference type="Pfam" id="PF25530">
    <property type="entry name" value="EF-hand_SWAP70_N"/>
    <property type="match status" value="1"/>
</dbReference>
<accession>A0A8B8EJ21</accession>
<feature type="region of interest" description="Disordered" evidence="1">
    <location>
        <begin position="356"/>
        <end position="386"/>
    </location>
</feature>
<proteinExistence type="predicted"/>
<protein>
    <submittedName>
        <fullName evidence="4">Switch-associated protein 70-like isoform X1</fullName>
    </submittedName>
</protein>
<dbReference type="PANTHER" id="PTHR14383:SF5">
    <property type="entry name" value="RUN DOMAIN-CONTAINING PROTEIN"/>
    <property type="match status" value="1"/>
</dbReference>
<dbReference type="GeneID" id="111135156"/>
<dbReference type="RefSeq" id="XP_022340652.1">
    <property type="nucleotide sequence ID" value="XM_022484944.1"/>
</dbReference>